<feature type="transmembrane region" description="Helical" evidence="8">
    <location>
        <begin position="208"/>
        <end position="227"/>
    </location>
</feature>
<reference evidence="10 11" key="1">
    <citation type="submission" date="2019-06" db="EMBL/GenBank/DDBJ databases">
        <title>Sequencing the genomes of 1000 actinobacteria strains.</title>
        <authorList>
            <person name="Klenk H.-P."/>
        </authorList>
    </citation>
    <scope>NUCLEOTIDE SEQUENCE [LARGE SCALE GENOMIC DNA]</scope>
    <source>
        <strain evidence="10 11">DSM 45679</strain>
    </source>
</reference>
<protein>
    <submittedName>
        <fullName evidence="10">4-amino-4-deoxy-L-arabinose transferase-like glycosyltransferase</fullName>
    </submittedName>
</protein>
<feature type="transmembrane region" description="Helical" evidence="8">
    <location>
        <begin position="338"/>
        <end position="358"/>
    </location>
</feature>
<feature type="transmembrane region" description="Helical" evidence="8">
    <location>
        <begin position="284"/>
        <end position="302"/>
    </location>
</feature>
<dbReference type="OrthoDB" id="5166595at2"/>
<evidence type="ECO:0000256" key="6">
    <source>
        <dbReference type="ARBA" id="ARBA00022989"/>
    </source>
</evidence>
<comment type="caution">
    <text evidence="10">The sequence shown here is derived from an EMBL/GenBank/DDBJ whole genome shotgun (WGS) entry which is preliminary data.</text>
</comment>
<evidence type="ECO:0000256" key="2">
    <source>
        <dbReference type="ARBA" id="ARBA00022475"/>
    </source>
</evidence>
<keyword evidence="4 10" id="KW-0808">Transferase</keyword>
<dbReference type="GO" id="GO:0005886">
    <property type="term" value="C:plasma membrane"/>
    <property type="evidence" value="ECO:0007669"/>
    <property type="project" value="UniProtKB-SubCell"/>
</dbReference>
<feature type="domain" description="Glycosyltransferase RgtA/B/C/D-like" evidence="9">
    <location>
        <begin position="68"/>
        <end position="225"/>
    </location>
</feature>
<comment type="subcellular location">
    <subcellularLocation>
        <location evidence="1">Cell membrane</location>
        <topology evidence="1">Multi-pass membrane protein</topology>
    </subcellularLocation>
</comment>
<organism evidence="10 11">
    <name type="scientific">Amycolatopsis cihanbeyliensis</name>
    <dbReference type="NCBI Taxonomy" id="1128664"/>
    <lineage>
        <taxon>Bacteria</taxon>
        <taxon>Bacillati</taxon>
        <taxon>Actinomycetota</taxon>
        <taxon>Actinomycetes</taxon>
        <taxon>Pseudonocardiales</taxon>
        <taxon>Pseudonocardiaceae</taxon>
        <taxon>Amycolatopsis</taxon>
    </lineage>
</organism>
<evidence type="ECO:0000313" key="10">
    <source>
        <dbReference type="EMBL" id="TQI94054.1"/>
    </source>
</evidence>
<evidence type="ECO:0000259" key="9">
    <source>
        <dbReference type="Pfam" id="PF13231"/>
    </source>
</evidence>
<dbReference type="GO" id="GO:0009103">
    <property type="term" value="P:lipopolysaccharide biosynthetic process"/>
    <property type="evidence" value="ECO:0007669"/>
    <property type="project" value="UniProtKB-ARBA"/>
</dbReference>
<name>A0A542CTD6_AMYCI</name>
<dbReference type="InterPro" id="IPR050297">
    <property type="entry name" value="LipidA_mod_glycosyltrf_83"/>
</dbReference>
<feature type="transmembrane region" description="Helical" evidence="8">
    <location>
        <begin position="165"/>
        <end position="196"/>
    </location>
</feature>
<keyword evidence="3" id="KW-0328">Glycosyltransferase</keyword>
<dbReference type="Proteomes" id="UP000320876">
    <property type="component" value="Unassembled WGS sequence"/>
</dbReference>
<feature type="transmembrane region" description="Helical" evidence="8">
    <location>
        <begin position="118"/>
        <end position="138"/>
    </location>
</feature>
<gene>
    <name evidence="10" type="ORF">FB471_6205</name>
</gene>
<evidence type="ECO:0000256" key="4">
    <source>
        <dbReference type="ARBA" id="ARBA00022679"/>
    </source>
</evidence>
<keyword evidence="7 8" id="KW-0472">Membrane</keyword>
<feature type="transmembrane region" description="Helical" evidence="8">
    <location>
        <begin position="86"/>
        <end position="106"/>
    </location>
</feature>
<proteinExistence type="predicted"/>
<dbReference type="AlphaFoldDB" id="A0A542CTD6"/>
<evidence type="ECO:0000256" key="7">
    <source>
        <dbReference type="ARBA" id="ARBA00023136"/>
    </source>
</evidence>
<keyword evidence="5 8" id="KW-0812">Transmembrane</keyword>
<keyword evidence="6 8" id="KW-1133">Transmembrane helix</keyword>
<keyword evidence="2" id="KW-1003">Cell membrane</keyword>
<feature type="transmembrane region" description="Helical" evidence="8">
    <location>
        <begin position="20"/>
        <end position="40"/>
    </location>
</feature>
<sequence>MRDQLAVPVTEAPAAPAPLARWPVLAIAGATGLVLLATSARIGYFGDELYFLASGRYHLEWGYADQPWLLPVLALVMDTLAPGSVLVLRLPAMIVTVLGVLLTALLAREFGGGRKAQVLAAGAYAISFQLLASGHLLATSTIDPFLWTLTIWLVVRWVRTRADRLLLFAGLTTAVAMQGKFLIVFFWLALGVVVLLTGPRELLRRPALWVGAGVTVLATVPTVLWQARNDWPYLDMQEVVAEQVNRFMGGPLAIVPLAVVFSGLLVGVFLVGHGLWQLLRGPELAEYRFLGWTVLLVTLIFVVTVGRYYYMAGLYGLLFAASAVRIERHRPARWWRWVPTWPVYALSALLAIGLALPVRPVSMVTTTDFVASGSLGWPRLADTVVAAQRRHPGAVVLTHTYWQASALEVHARQRLPPVYSPERGYWYTGTPPEGSDPVLYVGADPRHLGRFFTSTQRVGTVRLDARPDNVNQGVPVWLCHGPKAPWPRLWQRMRRM</sequence>
<dbReference type="Pfam" id="PF13231">
    <property type="entry name" value="PMT_2"/>
    <property type="match status" value="1"/>
</dbReference>
<evidence type="ECO:0000256" key="8">
    <source>
        <dbReference type="SAM" id="Phobius"/>
    </source>
</evidence>
<keyword evidence="11" id="KW-1185">Reference proteome</keyword>
<dbReference type="PANTHER" id="PTHR33908:SF11">
    <property type="entry name" value="MEMBRANE PROTEIN"/>
    <property type="match status" value="1"/>
</dbReference>
<dbReference type="EMBL" id="VFML01000002">
    <property type="protein sequence ID" value="TQI94054.1"/>
    <property type="molecule type" value="Genomic_DNA"/>
</dbReference>
<dbReference type="RefSeq" id="WP_142003335.1">
    <property type="nucleotide sequence ID" value="NZ_VFML01000002.1"/>
</dbReference>
<accession>A0A542CTD6</accession>
<feature type="transmembrane region" description="Helical" evidence="8">
    <location>
        <begin position="247"/>
        <end position="272"/>
    </location>
</feature>
<evidence type="ECO:0000256" key="1">
    <source>
        <dbReference type="ARBA" id="ARBA00004651"/>
    </source>
</evidence>
<evidence type="ECO:0000256" key="3">
    <source>
        <dbReference type="ARBA" id="ARBA00022676"/>
    </source>
</evidence>
<dbReference type="GO" id="GO:0016763">
    <property type="term" value="F:pentosyltransferase activity"/>
    <property type="evidence" value="ECO:0007669"/>
    <property type="project" value="TreeGrafter"/>
</dbReference>
<evidence type="ECO:0000256" key="5">
    <source>
        <dbReference type="ARBA" id="ARBA00022692"/>
    </source>
</evidence>
<dbReference type="InterPro" id="IPR038731">
    <property type="entry name" value="RgtA/B/C-like"/>
</dbReference>
<evidence type="ECO:0000313" key="11">
    <source>
        <dbReference type="Proteomes" id="UP000320876"/>
    </source>
</evidence>
<dbReference type="PANTHER" id="PTHR33908">
    <property type="entry name" value="MANNOSYLTRANSFERASE YKCB-RELATED"/>
    <property type="match status" value="1"/>
</dbReference>